<sequence length="93" mass="10015">MKGALPVEIISILVIGTVLLLLLMMNKKQIQKASERLSVYWFRLAFAFLVLFAMNVAGGFIGIYVPINIASGLLLAVLGIPGFAALCAFAVFL</sequence>
<feature type="transmembrane region" description="Helical" evidence="1">
    <location>
        <begin position="73"/>
        <end position="92"/>
    </location>
</feature>
<gene>
    <name evidence="2" type="ORF">FILTAD_00147</name>
</gene>
<evidence type="ECO:0000313" key="3">
    <source>
        <dbReference type="Proteomes" id="UP000270468"/>
    </source>
</evidence>
<proteinExistence type="predicted"/>
<evidence type="ECO:0000313" key="2">
    <source>
        <dbReference type="EMBL" id="VDC18766.1"/>
    </source>
</evidence>
<reference evidence="2 3" key="1">
    <citation type="submission" date="2018-11" db="EMBL/GenBank/DDBJ databases">
        <authorList>
            <person name="Criscuolo A."/>
        </authorList>
    </citation>
    <scope>NUCLEOTIDE SEQUENCE [LARGE SCALE GENOMIC DNA]</scope>
    <source>
        <strain evidence="2">ATB-66</strain>
    </source>
</reference>
<dbReference type="EMBL" id="UXAV01000013">
    <property type="protein sequence ID" value="VDC18766.1"/>
    <property type="molecule type" value="Genomic_DNA"/>
</dbReference>
<feature type="transmembrane region" description="Helical" evidence="1">
    <location>
        <begin position="44"/>
        <end position="67"/>
    </location>
</feature>
<organism evidence="2 3">
    <name type="scientific">Filibacter tadaridae</name>
    <dbReference type="NCBI Taxonomy" id="2483811"/>
    <lineage>
        <taxon>Bacteria</taxon>
        <taxon>Bacillati</taxon>
        <taxon>Bacillota</taxon>
        <taxon>Bacilli</taxon>
        <taxon>Bacillales</taxon>
        <taxon>Caryophanaceae</taxon>
        <taxon>Filibacter</taxon>
    </lineage>
</organism>
<name>A0A3P5WJK7_9BACL</name>
<keyword evidence="1" id="KW-0472">Membrane</keyword>
<keyword evidence="3" id="KW-1185">Reference proteome</keyword>
<dbReference type="InterPro" id="IPR010001">
    <property type="entry name" value="BofA"/>
</dbReference>
<accession>A0A3P5WJK7</accession>
<protein>
    <submittedName>
        <fullName evidence="2">SigmaK-factor processing regulatory protein BofA</fullName>
    </submittedName>
</protein>
<dbReference type="Pfam" id="PF07441">
    <property type="entry name" value="BofA"/>
    <property type="match status" value="1"/>
</dbReference>
<feature type="transmembrane region" description="Helical" evidence="1">
    <location>
        <begin position="6"/>
        <end position="23"/>
    </location>
</feature>
<keyword evidence="1" id="KW-0812">Transmembrane</keyword>
<keyword evidence="1" id="KW-1133">Transmembrane helix</keyword>
<dbReference type="AlphaFoldDB" id="A0A3P5WJK7"/>
<dbReference type="Proteomes" id="UP000270468">
    <property type="component" value="Unassembled WGS sequence"/>
</dbReference>
<evidence type="ECO:0000256" key="1">
    <source>
        <dbReference type="SAM" id="Phobius"/>
    </source>
</evidence>